<comment type="subcellular location">
    <subcellularLocation>
        <location evidence="1">Cytoplasm</location>
    </subcellularLocation>
</comment>
<dbReference type="SUPFAM" id="SSF47473">
    <property type="entry name" value="EF-hand"/>
    <property type="match status" value="1"/>
</dbReference>
<dbReference type="GO" id="GO:0035303">
    <property type="term" value="P:regulation of dephosphorylation"/>
    <property type="evidence" value="ECO:0007669"/>
    <property type="project" value="InterPro"/>
</dbReference>
<dbReference type="PANTHER" id="PTHR12085:SF3">
    <property type="entry name" value="SERINE_THREONINE-PROTEIN PHOSPHATASE 2A REGULATORY SUBUNIT B'' SUBUNIT GAMMA"/>
    <property type="match status" value="1"/>
</dbReference>
<sequence>MSLVQRLQQALDKLDPNPPPPPQEEIPKFYRKDYYDESILPLRKAVYQHKNARRQEYIATSQELEETWELFKMYHDSIINATSKDPKYYISYKKFKIVREKVLPKLRPYFTAKHFLGFKQTDKKLISAICIVNLDLLMEGYDSLSDYGQTYDGFVTEDELQLYIEDLIPSLCLRPQSAQFRKFYLCNCVKKFTFFLDKNRNGRMKIMNIVLSPIFVELMELKDLSLSQELQDNNWFSTSVSMRVYGEFIRLDTDKNGMLSRKELARYRNGNLTRAFLDRLFAEMQTYGGEMDVVIRMFAANLDAIPKSDVVNEIFDMVNPKVKHYITLKGKLYAK</sequence>
<keyword evidence="5" id="KW-1185">Reference proteome</keyword>
<dbReference type="InterPro" id="IPR018247">
    <property type="entry name" value="EF_Hand_1_Ca_BS"/>
</dbReference>
<dbReference type="AlphaFoldDB" id="A0AAD5UP33"/>
<dbReference type="PROSITE" id="PS00018">
    <property type="entry name" value="EF_HAND_1"/>
    <property type="match status" value="1"/>
</dbReference>
<dbReference type="GO" id="GO:0005819">
    <property type="term" value="C:spindle"/>
    <property type="evidence" value="ECO:0007669"/>
    <property type="project" value="TreeGrafter"/>
</dbReference>
<reference evidence="4" key="1">
    <citation type="submission" date="2020-05" db="EMBL/GenBank/DDBJ databases">
        <title>Phylogenomic resolution of chytrid fungi.</title>
        <authorList>
            <person name="Stajich J.E."/>
            <person name="Amses K."/>
            <person name="Simmons R."/>
            <person name="Seto K."/>
            <person name="Myers J."/>
            <person name="Bonds A."/>
            <person name="Quandt C.A."/>
            <person name="Barry K."/>
            <person name="Liu P."/>
            <person name="Grigoriev I."/>
            <person name="Longcore J.E."/>
            <person name="James T.Y."/>
        </authorList>
    </citation>
    <scope>NUCLEOTIDE SEQUENCE</scope>
    <source>
        <strain evidence="4">PLAUS21</strain>
    </source>
</reference>
<evidence type="ECO:0000256" key="2">
    <source>
        <dbReference type="ARBA" id="ARBA00022490"/>
    </source>
</evidence>
<organism evidence="4 5">
    <name type="scientific">Boothiomyces macroporosus</name>
    <dbReference type="NCBI Taxonomy" id="261099"/>
    <lineage>
        <taxon>Eukaryota</taxon>
        <taxon>Fungi</taxon>
        <taxon>Fungi incertae sedis</taxon>
        <taxon>Chytridiomycota</taxon>
        <taxon>Chytridiomycota incertae sedis</taxon>
        <taxon>Chytridiomycetes</taxon>
        <taxon>Rhizophydiales</taxon>
        <taxon>Terramycetaceae</taxon>
        <taxon>Boothiomyces</taxon>
    </lineage>
</organism>
<evidence type="ECO:0000313" key="5">
    <source>
        <dbReference type="Proteomes" id="UP001210925"/>
    </source>
</evidence>
<evidence type="ECO:0000313" key="4">
    <source>
        <dbReference type="EMBL" id="KAJ3260103.1"/>
    </source>
</evidence>
<evidence type="ECO:0000256" key="3">
    <source>
        <dbReference type="ARBA" id="ARBA00022837"/>
    </source>
</evidence>
<name>A0AAD5UP33_9FUNG</name>
<dbReference type="Proteomes" id="UP001210925">
    <property type="component" value="Unassembled WGS sequence"/>
</dbReference>
<keyword evidence="3" id="KW-0106">Calcium</keyword>
<protein>
    <submittedName>
        <fullName evidence="4">Serine/threonine-protein phosphatase 2A regulatory subunit B'' subunit gamma</fullName>
    </submittedName>
</protein>
<keyword evidence="2" id="KW-0963">Cytoplasm</keyword>
<dbReference type="Gene3D" id="1.10.238.10">
    <property type="entry name" value="EF-hand"/>
    <property type="match status" value="1"/>
</dbReference>
<dbReference type="PANTHER" id="PTHR12085">
    <property type="entry name" value="SERINE/THREONINE-PROTEIN PHOSPHATASE 2A REGULATORY SUBUNIT B'' SUBUNIT GAMMA"/>
    <property type="match status" value="1"/>
</dbReference>
<dbReference type="InterPro" id="IPR011992">
    <property type="entry name" value="EF-hand-dom_pair"/>
</dbReference>
<gene>
    <name evidence="4" type="primary">PPP2R3C</name>
    <name evidence="4" type="ORF">HK103_001179</name>
</gene>
<proteinExistence type="predicted"/>
<dbReference type="GO" id="GO:0000226">
    <property type="term" value="P:microtubule cytoskeleton organization"/>
    <property type="evidence" value="ECO:0007669"/>
    <property type="project" value="TreeGrafter"/>
</dbReference>
<dbReference type="InterPro" id="IPR039865">
    <property type="entry name" value="PPP2R3C"/>
</dbReference>
<dbReference type="EMBL" id="JADGKB010000013">
    <property type="protein sequence ID" value="KAJ3260103.1"/>
    <property type="molecule type" value="Genomic_DNA"/>
</dbReference>
<accession>A0AAD5UP33</accession>
<comment type="caution">
    <text evidence="4">The sequence shown here is derived from an EMBL/GenBank/DDBJ whole genome shotgun (WGS) entry which is preliminary data.</text>
</comment>
<dbReference type="GO" id="GO:0005737">
    <property type="term" value="C:cytoplasm"/>
    <property type="evidence" value="ECO:0007669"/>
    <property type="project" value="UniProtKB-SubCell"/>
</dbReference>
<evidence type="ECO:0000256" key="1">
    <source>
        <dbReference type="ARBA" id="ARBA00004496"/>
    </source>
</evidence>
<dbReference type="GO" id="GO:0030865">
    <property type="term" value="P:cortical cytoskeleton organization"/>
    <property type="evidence" value="ECO:0007669"/>
    <property type="project" value="TreeGrafter"/>
</dbReference>